<dbReference type="AlphaFoldDB" id="A0A6L2MMD9"/>
<gene>
    <name evidence="2" type="ORF">Tci_045443</name>
</gene>
<accession>A0A6L2MMD9</accession>
<reference evidence="2" key="1">
    <citation type="journal article" date="2019" name="Sci. Rep.">
        <title>Draft genome of Tanacetum cinerariifolium, the natural source of mosquito coil.</title>
        <authorList>
            <person name="Yamashiro T."/>
            <person name="Shiraishi A."/>
            <person name="Satake H."/>
            <person name="Nakayama K."/>
        </authorList>
    </citation>
    <scope>NUCLEOTIDE SEQUENCE</scope>
</reference>
<feature type="region of interest" description="Disordered" evidence="1">
    <location>
        <begin position="253"/>
        <end position="272"/>
    </location>
</feature>
<organism evidence="2">
    <name type="scientific">Tanacetum cinerariifolium</name>
    <name type="common">Dalmatian daisy</name>
    <name type="synonym">Chrysanthemum cinerariifolium</name>
    <dbReference type="NCBI Taxonomy" id="118510"/>
    <lineage>
        <taxon>Eukaryota</taxon>
        <taxon>Viridiplantae</taxon>
        <taxon>Streptophyta</taxon>
        <taxon>Embryophyta</taxon>
        <taxon>Tracheophyta</taxon>
        <taxon>Spermatophyta</taxon>
        <taxon>Magnoliopsida</taxon>
        <taxon>eudicotyledons</taxon>
        <taxon>Gunneridae</taxon>
        <taxon>Pentapetalae</taxon>
        <taxon>asterids</taxon>
        <taxon>campanulids</taxon>
        <taxon>Asterales</taxon>
        <taxon>Asteraceae</taxon>
        <taxon>Asteroideae</taxon>
        <taxon>Anthemideae</taxon>
        <taxon>Anthemidinae</taxon>
        <taxon>Tanacetum</taxon>
    </lineage>
</organism>
<comment type="caution">
    <text evidence="2">The sequence shown here is derived from an EMBL/GenBank/DDBJ whole genome shotgun (WGS) entry which is preliminary data.</text>
</comment>
<proteinExistence type="predicted"/>
<evidence type="ECO:0000313" key="2">
    <source>
        <dbReference type="EMBL" id="GEU73465.1"/>
    </source>
</evidence>
<evidence type="ECO:0000256" key="1">
    <source>
        <dbReference type="SAM" id="MobiDB-lite"/>
    </source>
</evidence>
<dbReference type="EMBL" id="BKCJ010006694">
    <property type="protein sequence ID" value="GEU73465.1"/>
    <property type="molecule type" value="Genomic_DNA"/>
</dbReference>
<sequence length="424" mass="49010">MDGCGRGDVAAGYDKETKRRWPTWVLDLETTKTTQAFKIDNLKRRVKKLESKRRSRTYGLKRLYKIGFLARVESSEDKGLDKEDASKHVRIADIDANEDIYLVNVHNDEDMFSVNDLDGDEVIIKNVDVAEQAKEVVDDITFAKSLMEIKIAKSNAVKVVIQEPEQGITTTTPTTITAASSRPKAKGLVIREQEQAPTPIKLKSLKKKSFVEIQELFDKARKKVNTFVDFRTKLVEESLKKAKAEITQEDSLKRAGDELEQERSKKQKVEDNKESEELKKCLEIVLDDGYDVTIDATPLSSKSPTIVDYKIYQEGKKNYFQFFRADGNSQIYLTFSKMLKNFDREDLEVLWRLVKARFKKKMYPLTNHTLHQMFNDVNLQVNYECEMAFELLRLVKKQLKKDMYLNEVFGNILLVINKAFNEET</sequence>
<protein>
    <submittedName>
        <fullName evidence="2">Uncharacterized protein</fullName>
    </submittedName>
</protein>
<name>A0A6L2MMD9_TANCI</name>